<evidence type="ECO:0000256" key="1">
    <source>
        <dbReference type="SAM" id="MobiDB-lite"/>
    </source>
</evidence>
<feature type="region of interest" description="Disordered" evidence="1">
    <location>
        <begin position="64"/>
        <end position="91"/>
    </location>
</feature>
<organism evidence="2 3">
    <name type="scientific">Caerostris darwini</name>
    <dbReference type="NCBI Taxonomy" id="1538125"/>
    <lineage>
        <taxon>Eukaryota</taxon>
        <taxon>Metazoa</taxon>
        <taxon>Ecdysozoa</taxon>
        <taxon>Arthropoda</taxon>
        <taxon>Chelicerata</taxon>
        <taxon>Arachnida</taxon>
        <taxon>Araneae</taxon>
        <taxon>Araneomorphae</taxon>
        <taxon>Entelegynae</taxon>
        <taxon>Araneoidea</taxon>
        <taxon>Araneidae</taxon>
        <taxon>Caerostris</taxon>
    </lineage>
</organism>
<protein>
    <submittedName>
        <fullName evidence="2">Uncharacterized protein</fullName>
    </submittedName>
</protein>
<sequence>MIKCECLKLCKEPERYDKLFQVEQTFLQNTLKSFAFEWEKNHSSRLRSRFREIGLSFHKETFPGNEKRREFSKRSESPSGERDGVGLEKGK</sequence>
<accession>A0AAV4WFV3</accession>
<proteinExistence type="predicted"/>
<dbReference type="EMBL" id="BPLQ01014573">
    <property type="protein sequence ID" value="GIY81069.1"/>
    <property type="molecule type" value="Genomic_DNA"/>
</dbReference>
<dbReference type="AlphaFoldDB" id="A0AAV4WFV3"/>
<evidence type="ECO:0000313" key="3">
    <source>
        <dbReference type="Proteomes" id="UP001054837"/>
    </source>
</evidence>
<reference evidence="2 3" key="1">
    <citation type="submission" date="2021-06" db="EMBL/GenBank/DDBJ databases">
        <title>Caerostris darwini draft genome.</title>
        <authorList>
            <person name="Kono N."/>
            <person name="Arakawa K."/>
        </authorList>
    </citation>
    <scope>NUCLEOTIDE SEQUENCE [LARGE SCALE GENOMIC DNA]</scope>
</reference>
<comment type="caution">
    <text evidence="2">The sequence shown here is derived from an EMBL/GenBank/DDBJ whole genome shotgun (WGS) entry which is preliminary data.</text>
</comment>
<keyword evidence="3" id="KW-1185">Reference proteome</keyword>
<name>A0AAV4WFV3_9ARAC</name>
<dbReference type="Proteomes" id="UP001054837">
    <property type="component" value="Unassembled WGS sequence"/>
</dbReference>
<gene>
    <name evidence="2" type="ORF">CDAR_417511</name>
</gene>
<evidence type="ECO:0000313" key="2">
    <source>
        <dbReference type="EMBL" id="GIY81069.1"/>
    </source>
</evidence>